<dbReference type="SUPFAM" id="SSF81606">
    <property type="entry name" value="PP2C-like"/>
    <property type="match status" value="1"/>
</dbReference>
<dbReference type="InterPro" id="IPR036457">
    <property type="entry name" value="PPM-type-like_dom_sf"/>
</dbReference>
<gene>
    <name evidence="6" type="ORF">ACFOLC_05475</name>
</gene>
<dbReference type="SMART" id="SM00331">
    <property type="entry name" value="PP2C_SIG"/>
    <property type="match status" value="1"/>
</dbReference>
<dbReference type="SMART" id="SM00304">
    <property type="entry name" value="HAMP"/>
    <property type="match status" value="1"/>
</dbReference>
<dbReference type="Gene3D" id="3.30.450.20">
    <property type="entry name" value="PAS domain"/>
    <property type="match status" value="1"/>
</dbReference>
<keyword evidence="3" id="KW-0472">Membrane</keyword>
<dbReference type="InterPro" id="IPR003660">
    <property type="entry name" value="HAMP_dom"/>
</dbReference>
<proteinExistence type="predicted"/>
<evidence type="ECO:0000256" key="2">
    <source>
        <dbReference type="SAM" id="Coils"/>
    </source>
</evidence>
<dbReference type="PROSITE" id="PS51746">
    <property type="entry name" value="PPM_2"/>
    <property type="match status" value="1"/>
</dbReference>
<evidence type="ECO:0000259" key="5">
    <source>
        <dbReference type="PROSITE" id="PS51746"/>
    </source>
</evidence>
<evidence type="ECO:0000259" key="4">
    <source>
        <dbReference type="PROSITE" id="PS50885"/>
    </source>
</evidence>
<feature type="transmembrane region" description="Helical" evidence="3">
    <location>
        <begin position="317"/>
        <end position="336"/>
    </location>
</feature>
<dbReference type="CDD" id="cd06225">
    <property type="entry name" value="HAMP"/>
    <property type="match status" value="1"/>
</dbReference>
<dbReference type="SUPFAM" id="SSF158472">
    <property type="entry name" value="HAMP domain-like"/>
    <property type="match status" value="1"/>
</dbReference>
<dbReference type="CDD" id="cd12913">
    <property type="entry name" value="PDC1_MCP_like"/>
    <property type="match status" value="1"/>
</dbReference>
<sequence length="654" mass="70157">MSTGLQALPLGRIDSVRWRDSLRLRIALWSGLVGVLLVGLMIGGVAWYLRGQIDRDAHLDTMANALQAAEQLDATMRAVTVSTDGVSDLAANSGLDPAALTATLRSLVKATPGCAGGLLALEPTAPGGTPFARYVQVDGVDRDFVAEGYGYRSKPWYARTLDTSAGWWSEPYFSETAGNRWMVTYNKPLRPTGNRSRAGGMVSLDLPLSALTDHLQTLAHLPDWRVSLVAPGGTLALNPDVTVSRGLSLDRFIQQSGRHDLLPAAQAVHEQRHLQLVHIDALNGEKRFTVVEPVGDTGWSVLVAQSYSLIIARLNRMLMVLAATGLLLAGLCMLLMRRLAGRIGQPVQQLATSATRLAQANYETPVPHTARLDEVGLLARAFDRARGSIRTQLSEIEHLARNRQKLESELSIARDIQLAMLPAAPEVRIDGHRLQAHAQLEPAKAVGGDFYTFFVREGRALWFAIGDVSDKGVPAALFMARAMTVLEVATGLGGAPDRALRMAATRLIEGNDTCMFATVLCGVVDAGSGELALASAGHEAPVLLHADGRRELIEVPTAPPLGVEIADHYPVWRGRLQPGDALVAYTDGISEALNCDQQAFGNERMLVALPAAADARGLCEALVAAAHEFADGATQSDDITVLALRYDPTDRGDS</sequence>
<keyword evidence="7" id="KW-1185">Reference proteome</keyword>
<dbReference type="Pfam" id="PF07228">
    <property type="entry name" value="SpoIIE"/>
    <property type="match status" value="1"/>
</dbReference>
<evidence type="ECO:0000313" key="6">
    <source>
        <dbReference type="EMBL" id="MFC3550461.1"/>
    </source>
</evidence>
<dbReference type="Pfam" id="PF22673">
    <property type="entry name" value="MCP-like_PDC_1"/>
    <property type="match status" value="1"/>
</dbReference>
<keyword evidence="3" id="KW-0812">Transmembrane</keyword>
<feature type="transmembrane region" description="Helical" evidence="3">
    <location>
        <begin position="26"/>
        <end position="49"/>
    </location>
</feature>
<evidence type="ECO:0000313" key="7">
    <source>
        <dbReference type="Proteomes" id="UP001595740"/>
    </source>
</evidence>
<dbReference type="Pfam" id="PF00672">
    <property type="entry name" value="HAMP"/>
    <property type="match status" value="1"/>
</dbReference>
<accession>A0ABV7RLD2</accession>
<dbReference type="Gene3D" id="6.10.340.10">
    <property type="match status" value="1"/>
</dbReference>
<feature type="coiled-coil region" evidence="2">
    <location>
        <begin position="389"/>
        <end position="416"/>
    </location>
</feature>
<dbReference type="InterPro" id="IPR052016">
    <property type="entry name" value="Bact_Sigma-Reg"/>
</dbReference>
<dbReference type="Proteomes" id="UP001595740">
    <property type="component" value="Unassembled WGS sequence"/>
</dbReference>
<feature type="domain" description="HAMP" evidence="4">
    <location>
        <begin position="341"/>
        <end position="394"/>
    </location>
</feature>
<keyword evidence="2" id="KW-0175">Coiled coil</keyword>
<dbReference type="EMBL" id="JBHRXK010000002">
    <property type="protein sequence ID" value="MFC3550461.1"/>
    <property type="molecule type" value="Genomic_DNA"/>
</dbReference>
<reference evidence="7" key="1">
    <citation type="journal article" date="2019" name="Int. J. Syst. Evol. Microbiol.">
        <title>The Global Catalogue of Microorganisms (GCM) 10K type strain sequencing project: providing services to taxonomists for standard genome sequencing and annotation.</title>
        <authorList>
            <consortium name="The Broad Institute Genomics Platform"/>
            <consortium name="The Broad Institute Genome Sequencing Center for Infectious Disease"/>
            <person name="Wu L."/>
            <person name="Ma J."/>
        </authorList>
    </citation>
    <scope>NUCLEOTIDE SEQUENCE [LARGE SCALE GENOMIC DNA]</scope>
    <source>
        <strain evidence="7">KCTC 42875</strain>
    </source>
</reference>
<keyword evidence="1" id="KW-0378">Hydrolase</keyword>
<dbReference type="PANTHER" id="PTHR43156">
    <property type="entry name" value="STAGE II SPORULATION PROTEIN E-RELATED"/>
    <property type="match status" value="1"/>
</dbReference>
<dbReference type="InterPro" id="IPR001932">
    <property type="entry name" value="PPM-type_phosphatase-like_dom"/>
</dbReference>
<organism evidence="6 7">
    <name type="scientific">Lysobacter cavernae</name>
    <dbReference type="NCBI Taxonomy" id="1685901"/>
    <lineage>
        <taxon>Bacteria</taxon>
        <taxon>Pseudomonadati</taxon>
        <taxon>Pseudomonadota</taxon>
        <taxon>Gammaproteobacteria</taxon>
        <taxon>Lysobacterales</taxon>
        <taxon>Lysobacteraceae</taxon>
        <taxon>Lysobacter</taxon>
    </lineage>
</organism>
<dbReference type="PANTHER" id="PTHR43156:SF2">
    <property type="entry name" value="STAGE II SPORULATION PROTEIN E"/>
    <property type="match status" value="1"/>
</dbReference>
<dbReference type="PROSITE" id="PS50885">
    <property type="entry name" value="HAMP"/>
    <property type="match status" value="1"/>
</dbReference>
<comment type="caution">
    <text evidence="6">The sequence shown here is derived from an EMBL/GenBank/DDBJ whole genome shotgun (WGS) entry which is preliminary data.</text>
</comment>
<dbReference type="Gene3D" id="3.60.40.10">
    <property type="entry name" value="PPM-type phosphatase domain"/>
    <property type="match status" value="1"/>
</dbReference>
<protein>
    <submittedName>
        <fullName evidence="6">SpoIIE family protein phosphatase</fullName>
    </submittedName>
</protein>
<evidence type="ECO:0000256" key="1">
    <source>
        <dbReference type="ARBA" id="ARBA00022801"/>
    </source>
</evidence>
<keyword evidence="3" id="KW-1133">Transmembrane helix</keyword>
<dbReference type="RefSeq" id="WP_386758223.1">
    <property type="nucleotide sequence ID" value="NZ_JBHRXK010000002.1"/>
</dbReference>
<evidence type="ECO:0000256" key="3">
    <source>
        <dbReference type="SAM" id="Phobius"/>
    </source>
</evidence>
<feature type="domain" description="PPM-type phosphatase" evidence="5">
    <location>
        <begin position="434"/>
        <end position="646"/>
    </location>
</feature>
<name>A0ABV7RLD2_9GAMM</name>